<organism evidence="1 2">
    <name type="scientific">Alternaria panax</name>
    <dbReference type="NCBI Taxonomy" id="48097"/>
    <lineage>
        <taxon>Eukaryota</taxon>
        <taxon>Fungi</taxon>
        <taxon>Dikarya</taxon>
        <taxon>Ascomycota</taxon>
        <taxon>Pezizomycotina</taxon>
        <taxon>Dothideomycetes</taxon>
        <taxon>Pleosporomycetidae</taxon>
        <taxon>Pleosporales</taxon>
        <taxon>Pleosporineae</taxon>
        <taxon>Pleosporaceae</taxon>
        <taxon>Alternaria</taxon>
        <taxon>Alternaria sect. Panax</taxon>
    </lineage>
</organism>
<sequence>MSIKPQAIRRYFNSIKKSEGPTKLITLPQSFNPMASILTAPPSTGAVTLDVGDAECFPVLLARDVLEEPDPVVEVGVGTESARDLQASEGDKAAGLVGYMSLDVLESCELSSGTSGASGASGFGRSGLGAGAMGSWGVMGVMGSIGV</sequence>
<dbReference type="Proteomes" id="UP001199106">
    <property type="component" value="Unassembled WGS sequence"/>
</dbReference>
<gene>
    <name evidence="1" type="ORF">G6011_11357</name>
</gene>
<name>A0AAD4NRH6_9PLEO</name>
<reference evidence="1" key="1">
    <citation type="submission" date="2021-07" db="EMBL/GenBank/DDBJ databases">
        <title>Genome Resource of American Ginseng Black Spot Pathogen Alternaria panax.</title>
        <authorList>
            <person name="Qiu C."/>
            <person name="Wang W."/>
            <person name="Liu Z."/>
        </authorList>
    </citation>
    <scope>NUCLEOTIDE SEQUENCE</scope>
    <source>
        <strain evidence="1">BNCC115425</strain>
    </source>
</reference>
<dbReference type="AlphaFoldDB" id="A0AAD4NRH6"/>
<comment type="caution">
    <text evidence="1">The sequence shown here is derived from an EMBL/GenBank/DDBJ whole genome shotgun (WGS) entry which is preliminary data.</text>
</comment>
<dbReference type="EMBL" id="JAANER010000003">
    <property type="protein sequence ID" value="KAG9192623.1"/>
    <property type="molecule type" value="Genomic_DNA"/>
</dbReference>
<accession>A0AAD4NRH6</accession>
<evidence type="ECO:0000313" key="2">
    <source>
        <dbReference type="Proteomes" id="UP001199106"/>
    </source>
</evidence>
<keyword evidence="2" id="KW-1185">Reference proteome</keyword>
<protein>
    <submittedName>
        <fullName evidence="1">Uncharacterized protein</fullName>
    </submittedName>
</protein>
<proteinExistence type="predicted"/>
<evidence type="ECO:0000313" key="1">
    <source>
        <dbReference type="EMBL" id="KAG9192623.1"/>
    </source>
</evidence>